<evidence type="ECO:0000256" key="4">
    <source>
        <dbReference type="SAM" id="MobiDB-lite"/>
    </source>
</evidence>
<feature type="compositionally biased region" description="Polar residues" evidence="4">
    <location>
        <begin position="1"/>
        <end position="17"/>
    </location>
</feature>
<dbReference type="FunFam" id="2.60.40.10:FF:000107">
    <property type="entry name" value="Myosin, light chain kinase a"/>
    <property type="match status" value="1"/>
</dbReference>
<dbReference type="InterPro" id="IPR003599">
    <property type="entry name" value="Ig_sub"/>
</dbReference>
<dbReference type="FunFam" id="2.60.40.10:FF:000425">
    <property type="entry name" value="Myosin light chain kinase"/>
    <property type="match status" value="2"/>
</dbReference>
<keyword evidence="2" id="KW-0963">Cytoplasm</keyword>
<dbReference type="Pfam" id="PF07679">
    <property type="entry name" value="I-set"/>
    <property type="match status" value="3"/>
</dbReference>
<dbReference type="SMART" id="SM00408">
    <property type="entry name" value="IGc2"/>
    <property type="match status" value="3"/>
</dbReference>
<dbReference type="SUPFAM" id="SSF48726">
    <property type="entry name" value="Immunoglobulin"/>
    <property type="match status" value="3"/>
</dbReference>
<dbReference type="PANTHER" id="PTHR47633">
    <property type="entry name" value="IMMUNOGLOBULIN"/>
    <property type="match status" value="1"/>
</dbReference>
<evidence type="ECO:0000259" key="5">
    <source>
        <dbReference type="PROSITE" id="PS50835"/>
    </source>
</evidence>
<comment type="subcellular location">
    <subcellularLocation>
        <location evidence="1">Cytoplasm</location>
    </subcellularLocation>
</comment>
<evidence type="ECO:0000256" key="3">
    <source>
        <dbReference type="ARBA" id="ARBA00023319"/>
    </source>
</evidence>
<dbReference type="GO" id="GO:0040017">
    <property type="term" value="P:positive regulation of locomotion"/>
    <property type="evidence" value="ECO:0007669"/>
    <property type="project" value="UniProtKB-ARBA"/>
</dbReference>
<dbReference type="Gene3D" id="2.60.40.10">
    <property type="entry name" value="Immunoglobulins"/>
    <property type="match status" value="3"/>
</dbReference>
<proteinExistence type="predicted"/>
<reference evidence="6" key="1">
    <citation type="submission" date="2016-06" db="UniProtKB">
        <authorList>
            <consortium name="WormBaseParasite"/>
        </authorList>
    </citation>
    <scope>IDENTIFICATION</scope>
</reference>
<name>A0A183EBI0_9BILA</name>
<feature type="domain" description="Ig-like" evidence="5">
    <location>
        <begin position="40"/>
        <end position="127"/>
    </location>
</feature>
<dbReference type="GO" id="GO:0019899">
    <property type="term" value="F:enzyme binding"/>
    <property type="evidence" value="ECO:0007669"/>
    <property type="project" value="UniProtKB-ARBA"/>
</dbReference>
<keyword evidence="3" id="KW-0393">Immunoglobulin domain</keyword>
<dbReference type="GO" id="GO:0060298">
    <property type="term" value="P:positive regulation of sarcomere organization"/>
    <property type="evidence" value="ECO:0007669"/>
    <property type="project" value="UniProtKB-ARBA"/>
</dbReference>
<dbReference type="InterPro" id="IPR036179">
    <property type="entry name" value="Ig-like_dom_sf"/>
</dbReference>
<accession>A0A183EBI0</accession>
<dbReference type="PANTHER" id="PTHR47633:SF16">
    <property type="entry name" value="CAVP-TARGET PROTEIN-LIKE"/>
    <property type="match status" value="1"/>
</dbReference>
<dbReference type="WBParaSite" id="GPUH_0001834601-mRNA-1">
    <property type="protein sequence ID" value="GPUH_0001834601-mRNA-1"/>
    <property type="gene ID" value="GPUH_0001834601"/>
</dbReference>
<evidence type="ECO:0000313" key="6">
    <source>
        <dbReference type="WBParaSite" id="GPUH_0001834601-mRNA-1"/>
    </source>
</evidence>
<dbReference type="PROSITE" id="PS50835">
    <property type="entry name" value="IG_LIKE"/>
    <property type="match status" value="3"/>
</dbReference>
<dbReference type="InterPro" id="IPR013783">
    <property type="entry name" value="Ig-like_fold"/>
</dbReference>
<dbReference type="GO" id="GO:0031672">
    <property type="term" value="C:A band"/>
    <property type="evidence" value="ECO:0007669"/>
    <property type="project" value="UniProtKB-ARBA"/>
</dbReference>
<dbReference type="InterPro" id="IPR003598">
    <property type="entry name" value="Ig_sub2"/>
</dbReference>
<dbReference type="InterPro" id="IPR007110">
    <property type="entry name" value="Ig-like_dom"/>
</dbReference>
<dbReference type="AlphaFoldDB" id="A0A183EBI0"/>
<dbReference type="SMART" id="SM00409">
    <property type="entry name" value="IG"/>
    <property type="match status" value="3"/>
</dbReference>
<feature type="region of interest" description="Disordered" evidence="4">
    <location>
        <begin position="1"/>
        <end position="40"/>
    </location>
</feature>
<dbReference type="GO" id="GO:0045989">
    <property type="term" value="P:positive regulation of striated muscle contraction"/>
    <property type="evidence" value="ECO:0007669"/>
    <property type="project" value="UniProtKB-ARBA"/>
</dbReference>
<feature type="compositionally biased region" description="Polar residues" evidence="4">
    <location>
        <begin position="158"/>
        <end position="176"/>
    </location>
</feature>
<evidence type="ECO:0000256" key="1">
    <source>
        <dbReference type="ARBA" id="ARBA00004496"/>
    </source>
</evidence>
<protein>
    <submittedName>
        <fullName evidence="6">Immunoglobulin I-set domain protein</fullName>
    </submittedName>
</protein>
<dbReference type="InterPro" id="IPR013098">
    <property type="entry name" value="Ig_I-set"/>
</dbReference>
<evidence type="ECO:0000256" key="2">
    <source>
        <dbReference type="ARBA" id="ARBA00022490"/>
    </source>
</evidence>
<organism evidence="6">
    <name type="scientific">Gongylonema pulchrum</name>
    <dbReference type="NCBI Taxonomy" id="637853"/>
    <lineage>
        <taxon>Eukaryota</taxon>
        <taxon>Metazoa</taxon>
        <taxon>Ecdysozoa</taxon>
        <taxon>Nematoda</taxon>
        <taxon>Chromadorea</taxon>
        <taxon>Rhabditida</taxon>
        <taxon>Spirurina</taxon>
        <taxon>Spiruromorpha</taxon>
        <taxon>Spiruroidea</taxon>
        <taxon>Gongylonematidae</taxon>
        <taxon>Gongylonema</taxon>
    </lineage>
</organism>
<feature type="region of interest" description="Disordered" evidence="4">
    <location>
        <begin position="157"/>
        <end position="192"/>
    </location>
</feature>
<feature type="compositionally biased region" description="Basic and acidic residues" evidence="4">
    <location>
        <begin position="177"/>
        <end position="189"/>
    </location>
</feature>
<feature type="domain" description="Ig-like" evidence="5">
    <location>
        <begin position="191"/>
        <end position="279"/>
    </location>
</feature>
<feature type="domain" description="Ig-like" evidence="5">
    <location>
        <begin position="317"/>
        <end position="382"/>
    </location>
</feature>
<sequence length="421" mass="46870">LNRCFSESSVRRSTSKPTDLAKRTYPVREPEPFKERQSPPKFTFHLRPRLIQKNHPCKLICNVQGNPLPKVEWFKDGSPINMDRAHLTYRSGVCTLELFNSRIDDAGNYRCEATNDLGKDYTECIVTVQGRGGEAIPVVPHRTRRVYDSLKMGDIERSQSSADVSPKRSVTQLSTAKSRDDSTAKRAEKPPNFISKLSNNTVFEDEQAKFSCEVEGDPEPLIEWLHNGERVTEDARLRISSLAGRATLVISSVVKEDEGEYCCRASNSAGSETSRADLVVKNCCGKNQKLAVALESVHLFGAHFIKFQLTFVTTLQVEGDPEPLIEWLHNGERVTEDARLRISSLAGRATLVISSVVKEDEGEYCCRASNSAGSEASRADLVVKKRIVENGDVTADYLSSEVIAGDESTEQVQEQQQMIPN</sequence>
<feature type="compositionally biased region" description="Basic and acidic residues" evidence="4">
    <location>
        <begin position="19"/>
        <end position="38"/>
    </location>
</feature>